<feature type="domain" description="Thiolase-like protein type 1 additional C-terminal" evidence="4">
    <location>
        <begin position="402"/>
        <end position="481"/>
    </location>
</feature>
<dbReference type="GO" id="GO:0016746">
    <property type="term" value="F:acyltransferase activity"/>
    <property type="evidence" value="ECO:0007669"/>
    <property type="project" value="UniProtKB-KW"/>
</dbReference>
<keyword evidence="3" id="KW-0012">Acyltransferase</keyword>
<organism evidence="5">
    <name type="scientific">freshwater metagenome</name>
    <dbReference type="NCBI Taxonomy" id="449393"/>
    <lineage>
        <taxon>unclassified sequences</taxon>
        <taxon>metagenomes</taxon>
        <taxon>ecological metagenomes</taxon>
    </lineage>
</organism>
<proteinExistence type="inferred from homology"/>
<dbReference type="PANTHER" id="PTHR18919">
    <property type="entry name" value="ACETYL-COA C-ACYLTRANSFERASE"/>
    <property type="match status" value="1"/>
</dbReference>
<reference evidence="5" key="1">
    <citation type="submission" date="2020-05" db="EMBL/GenBank/DDBJ databases">
        <authorList>
            <person name="Chiriac C."/>
            <person name="Salcher M."/>
            <person name="Ghai R."/>
            <person name="Kavagutti S V."/>
        </authorList>
    </citation>
    <scope>NUCLEOTIDE SEQUENCE</scope>
</reference>
<accession>A0A6J6UCZ2</accession>
<sequence length="486" mass="51394">MLVAAGQHTQRVNLGEPSLEPPALLAAAARAALADAGCTGIAASIDSVRLVRSLSAREYLNAPLLVAQLAGIAAREHVVVQGGGETPGTALVRACQEIEAGTHDAVLLVAGEAWYSRTLAQRAGEAVELTAQPPDTPPPTEHGTLIEFVHPAEKALGIVRPIQQYPLFEQALRGVLGHTPTEHQQHLGRFAERCSMAAQTNPYAWDRAVHTAIEIATASPANRYVGTPYTKLMVSNEQVDMAASVIVMSVERATALGIAPDRWVFPLAAASGEARPISERLELHNSVLAREVGRSVAALAGRACRDAAHVDLYSCFPSAMQIQARELGLDPNGPLSLTGGMRFSGGPWCGYAMHGFAAMVQALRTDPGSVGLVSANGGAITKLVVTMLSTEPSRRFLYESAQPAIDAAPHRTLAVGYTGVATIESYTVMHSAGGRIDNAIVVARTPDDRRAWGVIRDLDAAAHMVDHDMASQQVTITSDGTASRNW</sequence>
<dbReference type="EMBL" id="CAEZYR010000086">
    <property type="protein sequence ID" value="CAB4756427.1"/>
    <property type="molecule type" value="Genomic_DNA"/>
</dbReference>
<dbReference type="AlphaFoldDB" id="A0A6J6UCZ2"/>
<dbReference type="Gene3D" id="3.40.47.10">
    <property type="match status" value="1"/>
</dbReference>
<evidence type="ECO:0000256" key="1">
    <source>
        <dbReference type="ARBA" id="ARBA00010982"/>
    </source>
</evidence>
<comment type="similarity">
    <text evidence="1">Belongs to the thiolase-like superfamily. Thiolase family.</text>
</comment>
<dbReference type="SUPFAM" id="SSF53901">
    <property type="entry name" value="Thiolase-like"/>
    <property type="match status" value="1"/>
</dbReference>
<evidence type="ECO:0000256" key="2">
    <source>
        <dbReference type="ARBA" id="ARBA00022679"/>
    </source>
</evidence>
<evidence type="ECO:0000259" key="4">
    <source>
        <dbReference type="Pfam" id="PF18313"/>
    </source>
</evidence>
<evidence type="ECO:0000313" key="5">
    <source>
        <dbReference type="EMBL" id="CAB4756427.1"/>
    </source>
</evidence>
<name>A0A6J6UCZ2_9ZZZZ</name>
<evidence type="ECO:0000256" key="3">
    <source>
        <dbReference type="ARBA" id="ARBA00023315"/>
    </source>
</evidence>
<dbReference type="Gene3D" id="2.40.50.840">
    <property type="match status" value="1"/>
</dbReference>
<dbReference type="InterPro" id="IPR040771">
    <property type="entry name" value="TLP1_add_C"/>
</dbReference>
<dbReference type="InterPro" id="IPR016039">
    <property type="entry name" value="Thiolase-like"/>
</dbReference>
<gene>
    <name evidence="5" type="ORF">UFOPK2754_02133</name>
</gene>
<keyword evidence="2" id="KW-0808">Transferase</keyword>
<dbReference type="PANTHER" id="PTHR18919:SF139">
    <property type="entry name" value="THIOLASE-LIKE PROTEIN TYPE 1 ADDITIONAL C-TERMINAL DOMAIN-CONTAINING PROTEIN"/>
    <property type="match status" value="1"/>
</dbReference>
<dbReference type="Pfam" id="PF18313">
    <property type="entry name" value="TLP1_add_C"/>
    <property type="match status" value="1"/>
</dbReference>
<protein>
    <submittedName>
        <fullName evidence="5">Unannotated protein</fullName>
    </submittedName>
</protein>